<dbReference type="InterPro" id="IPR008153">
    <property type="entry name" value="GAE_dom"/>
</dbReference>
<dbReference type="CDD" id="cd16998">
    <property type="entry name" value="VHS_GGA_fungi"/>
    <property type="match status" value="1"/>
</dbReference>
<dbReference type="STRING" id="857566.A0A1E3PPY6"/>
<dbReference type="GO" id="GO:0005802">
    <property type="term" value="C:trans-Golgi network"/>
    <property type="evidence" value="ECO:0007669"/>
    <property type="project" value="TreeGrafter"/>
</dbReference>
<evidence type="ECO:0000259" key="8">
    <source>
        <dbReference type="PROSITE" id="PS50179"/>
    </source>
</evidence>
<evidence type="ECO:0000256" key="3">
    <source>
        <dbReference type="ARBA" id="ARBA00022927"/>
    </source>
</evidence>
<feature type="compositionally biased region" description="Low complexity" evidence="7">
    <location>
        <begin position="449"/>
        <end position="458"/>
    </location>
</feature>
<keyword evidence="6" id="KW-0175">Coiled coil</keyword>
<dbReference type="Proteomes" id="UP000095009">
    <property type="component" value="Unassembled WGS sequence"/>
</dbReference>
<dbReference type="PANTHER" id="PTHR47180:SF1">
    <property type="entry name" value="ADP-RIBOSYLATION FACTOR-BINDING PROTEIN GGA1-RELATED"/>
    <property type="match status" value="1"/>
</dbReference>
<dbReference type="GO" id="GO:0043328">
    <property type="term" value="P:protein transport to vacuole involved in ubiquitin-dependent protein catabolic process via the multivesicular body sorting pathway"/>
    <property type="evidence" value="ECO:0007669"/>
    <property type="project" value="TreeGrafter"/>
</dbReference>
<sequence length="711" mass="76002">MSGRFGAPSSYSDDPSSDAPANNVGSSYTSRFRTDDADTRIPVRPYSASDFGSGPGYGPSPGASFGSSGDPYIPGNRQHPNAKLLKLIDRAVGPAYIEPNLSINLEIADFINSKKGTAPHDAAMAIVKRINSSNSHVGILAIALLDICVKNCGYAFHLQISRKEFLNELVRKFTNRPPPQYTRVQYLILECLEEWVQTICRTSRYKDDLGYIRDMHRLLSHKGYVFPEISVDDASVLNPSEDLKSAAELAKEEEEAQQAKLQELIRRGNKADLREANQLMKIMAGYQKSKTDFRAQAAQDIEKIRRKAELMNEMIQNITDTSELKSNDVLTEIYASLKNAQPKIKKMVSDEGDDVEAVQKLLGLNDYINALIDKYDLIKKGDLSAVGSVKVGVVAASPSLIDFDDEDYSTPTISANTVKSPNASALEDLLSGLDTLSIENNSYGPDGSVSLSLNSASSTPPPPPSNPSTTVTSSLRAPTIQNNLLDLDLLGISNSSLNPQSSVKSDSIPSVSGTPDFSALSGLSGFGGISGLNSPSIGQSQSQNLSSINSSFFGGLSPPTPTSSVTQTQSNSLLGGNWGAISTSSSPLSNVTATAPSVSTVILDSTLKIVFTVSRESPSIVKITGSFSNNSPLQVISNLNFQVAAPKSLGLNLEPLTSITIGPNVVNGAIQVIKIDGAYSGSPIRLRWRVSYEVGQTQINEDGIADNLPAV</sequence>
<dbReference type="SMART" id="SM00809">
    <property type="entry name" value="Alpha_adaptinC2"/>
    <property type="match status" value="1"/>
</dbReference>
<dbReference type="InterPro" id="IPR038425">
    <property type="entry name" value="GAT_sf"/>
</dbReference>
<dbReference type="Pfam" id="PF00790">
    <property type="entry name" value="VHS"/>
    <property type="match status" value="1"/>
</dbReference>
<dbReference type="GO" id="GO:0006895">
    <property type="term" value="P:Golgi to endosome transport"/>
    <property type="evidence" value="ECO:0007669"/>
    <property type="project" value="TreeGrafter"/>
</dbReference>
<dbReference type="GO" id="GO:0035091">
    <property type="term" value="F:phosphatidylinositol binding"/>
    <property type="evidence" value="ECO:0007669"/>
    <property type="project" value="InterPro"/>
</dbReference>
<protein>
    <submittedName>
        <fullName evidence="11">VHS-domain-containing protein</fullName>
    </submittedName>
</protein>
<evidence type="ECO:0000256" key="4">
    <source>
        <dbReference type="ARBA" id="ARBA00023034"/>
    </source>
</evidence>
<dbReference type="SUPFAM" id="SSF49348">
    <property type="entry name" value="Clathrin adaptor appendage domain"/>
    <property type="match status" value="1"/>
</dbReference>
<dbReference type="GO" id="GO:0006896">
    <property type="term" value="P:Golgi to vacuole transport"/>
    <property type="evidence" value="ECO:0007669"/>
    <property type="project" value="UniProtKB-ARBA"/>
</dbReference>
<feature type="domain" description="GAE" evidence="9">
    <location>
        <begin position="592"/>
        <end position="709"/>
    </location>
</feature>
<keyword evidence="12" id="KW-1185">Reference proteome</keyword>
<comment type="function">
    <text evidence="5">May play a role in the regulation of membrane traffic through the trans-Golgi network.</text>
</comment>
<dbReference type="AlphaFoldDB" id="A0A1E3PPY6"/>
<evidence type="ECO:0000256" key="5">
    <source>
        <dbReference type="ARBA" id="ARBA00053552"/>
    </source>
</evidence>
<dbReference type="InterPro" id="IPR002014">
    <property type="entry name" value="VHS_dom"/>
</dbReference>
<dbReference type="Gene3D" id="1.20.58.160">
    <property type="match status" value="1"/>
</dbReference>
<dbReference type="OrthoDB" id="2018246at2759"/>
<dbReference type="PROSITE" id="PS50909">
    <property type="entry name" value="GAT"/>
    <property type="match status" value="1"/>
</dbReference>
<accession>A0A1E3PPY6</accession>
<dbReference type="GO" id="GO:0005829">
    <property type="term" value="C:cytosol"/>
    <property type="evidence" value="ECO:0007669"/>
    <property type="project" value="GOC"/>
</dbReference>
<feature type="region of interest" description="Disordered" evidence="7">
    <location>
        <begin position="449"/>
        <end position="473"/>
    </location>
</feature>
<proteinExistence type="predicted"/>
<dbReference type="InterPro" id="IPR004152">
    <property type="entry name" value="GAT_dom"/>
</dbReference>
<dbReference type="SUPFAM" id="SSF89009">
    <property type="entry name" value="GAT-like domain"/>
    <property type="match status" value="1"/>
</dbReference>
<dbReference type="InterPro" id="IPR052653">
    <property type="entry name" value="ARF-binding"/>
</dbReference>
<evidence type="ECO:0000259" key="10">
    <source>
        <dbReference type="PROSITE" id="PS50909"/>
    </source>
</evidence>
<evidence type="ECO:0000313" key="12">
    <source>
        <dbReference type="Proteomes" id="UP000095009"/>
    </source>
</evidence>
<dbReference type="EMBL" id="KV454407">
    <property type="protein sequence ID" value="ODQ67496.1"/>
    <property type="molecule type" value="Genomic_DNA"/>
</dbReference>
<keyword evidence="4" id="KW-0333">Golgi apparatus</keyword>
<keyword evidence="2" id="KW-0813">Transport</keyword>
<dbReference type="Gene3D" id="1.25.40.90">
    <property type="match status" value="1"/>
</dbReference>
<gene>
    <name evidence="11" type="ORF">NADFUDRAFT_45587</name>
</gene>
<feature type="region of interest" description="Disordered" evidence="7">
    <location>
        <begin position="1"/>
        <end position="68"/>
    </location>
</feature>
<feature type="compositionally biased region" description="Low complexity" evidence="7">
    <location>
        <begin position="7"/>
        <end position="21"/>
    </location>
</feature>
<feature type="coiled-coil region" evidence="6">
    <location>
        <begin position="240"/>
        <end position="321"/>
    </location>
</feature>
<feature type="domain" description="VHS" evidence="8">
    <location>
        <begin position="91"/>
        <end position="227"/>
    </location>
</feature>
<dbReference type="CDD" id="cd14235">
    <property type="entry name" value="GAT_GGA_fungi"/>
    <property type="match status" value="1"/>
</dbReference>
<dbReference type="Pfam" id="PF03127">
    <property type="entry name" value="GAT"/>
    <property type="match status" value="1"/>
</dbReference>
<dbReference type="GO" id="GO:0043130">
    <property type="term" value="F:ubiquitin binding"/>
    <property type="evidence" value="ECO:0007669"/>
    <property type="project" value="InterPro"/>
</dbReference>
<reference evidence="11 12" key="1">
    <citation type="journal article" date="2016" name="Proc. Natl. Acad. Sci. U.S.A.">
        <title>Comparative genomics of biotechnologically important yeasts.</title>
        <authorList>
            <person name="Riley R."/>
            <person name="Haridas S."/>
            <person name="Wolfe K.H."/>
            <person name="Lopes M.R."/>
            <person name="Hittinger C.T."/>
            <person name="Goeker M."/>
            <person name="Salamov A.A."/>
            <person name="Wisecaver J.H."/>
            <person name="Long T.M."/>
            <person name="Calvey C.H."/>
            <person name="Aerts A.L."/>
            <person name="Barry K.W."/>
            <person name="Choi C."/>
            <person name="Clum A."/>
            <person name="Coughlan A.Y."/>
            <person name="Deshpande S."/>
            <person name="Douglass A.P."/>
            <person name="Hanson S.J."/>
            <person name="Klenk H.-P."/>
            <person name="LaButti K.M."/>
            <person name="Lapidus A."/>
            <person name="Lindquist E.A."/>
            <person name="Lipzen A.M."/>
            <person name="Meier-Kolthoff J.P."/>
            <person name="Ohm R.A."/>
            <person name="Otillar R.P."/>
            <person name="Pangilinan J.L."/>
            <person name="Peng Y."/>
            <person name="Rokas A."/>
            <person name="Rosa C.A."/>
            <person name="Scheuner C."/>
            <person name="Sibirny A.A."/>
            <person name="Slot J.C."/>
            <person name="Stielow J.B."/>
            <person name="Sun H."/>
            <person name="Kurtzman C.P."/>
            <person name="Blackwell M."/>
            <person name="Grigoriev I.V."/>
            <person name="Jeffries T.W."/>
        </authorList>
    </citation>
    <scope>NUCLEOTIDE SEQUENCE [LARGE SCALE GENOMIC DNA]</scope>
    <source>
        <strain evidence="11 12">DSM 6958</strain>
    </source>
</reference>
<dbReference type="FunFam" id="1.25.40.90:FF:000008">
    <property type="entry name" value="VHS domain protein"/>
    <property type="match status" value="1"/>
</dbReference>
<name>A0A1E3PPY6_9ASCO</name>
<dbReference type="SMART" id="SM00288">
    <property type="entry name" value="VHS"/>
    <property type="match status" value="1"/>
</dbReference>
<evidence type="ECO:0000313" key="11">
    <source>
        <dbReference type="EMBL" id="ODQ67496.1"/>
    </source>
</evidence>
<dbReference type="PROSITE" id="PS50180">
    <property type="entry name" value="GAE"/>
    <property type="match status" value="1"/>
</dbReference>
<keyword evidence="3" id="KW-0653">Protein transport</keyword>
<evidence type="ECO:0000256" key="7">
    <source>
        <dbReference type="SAM" id="MobiDB-lite"/>
    </source>
</evidence>
<dbReference type="InterPro" id="IPR013041">
    <property type="entry name" value="Clathrin_app_Ig-like_sf"/>
</dbReference>
<dbReference type="InterPro" id="IPR008152">
    <property type="entry name" value="Clathrin_a/b/g-adaptin_app_Ig"/>
</dbReference>
<comment type="subcellular location">
    <subcellularLocation>
        <location evidence="1">Golgi apparatus</location>
        <location evidence="1">trans-Golgi network</location>
    </subcellularLocation>
</comment>
<evidence type="ECO:0000256" key="6">
    <source>
        <dbReference type="SAM" id="Coils"/>
    </source>
</evidence>
<feature type="domain" description="GAT" evidence="10">
    <location>
        <begin position="254"/>
        <end position="380"/>
    </location>
</feature>
<evidence type="ECO:0000259" key="9">
    <source>
        <dbReference type="PROSITE" id="PS50180"/>
    </source>
</evidence>
<evidence type="ECO:0000256" key="2">
    <source>
        <dbReference type="ARBA" id="ARBA00022448"/>
    </source>
</evidence>
<feature type="compositionally biased region" description="Basic and acidic residues" evidence="7">
    <location>
        <begin position="32"/>
        <end position="41"/>
    </location>
</feature>
<dbReference type="PANTHER" id="PTHR47180">
    <property type="entry name" value="ADP-RIBOSYLATION FACTOR-BINDING PROTEIN GGA1-RELATED"/>
    <property type="match status" value="1"/>
</dbReference>
<dbReference type="PROSITE" id="PS50179">
    <property type="entry name" value="VHS"/>
    <property type="match status" value="1"/>
</dbReference>
<dbReference type="Gene3D" id="2.60.40.1230">
    <property type="match status" value="1"/>
</dbReference>
<organism evidence="11 12">
    <name type="scientific">Nadsonia fulvescens var. elongata DSM 6958</name>
    <dbReference type="NCBI Taxonomy" id="857566"/>
    <lineage>
        <taxon>Eukaryota</taxon>
        <taxon>Fungi</taxon>
        <taxon>Dikarya</taxon>
        <taxon>Ascomycota</taxon>
        <taxon>Saccharomycotina</taxon>
        <taxon>Dipodascomycetes</taxon>
        <taxon>Dipodascales</taxon>
        <taxon>Dipodascales incertae sedis</taxon>
        <taxon>Nadsonia</taxon>
    </lineage>
</organism>
<evidence type="ECO:0000256" key="1">
    <source>
        <dbReference type="ARBA" id="ARBA00004601"/>
    </source>
</evidence>
<dbReference type="Pfam" id="PF02883">
    <property type="entry name" value="Alpha_adaptinC2"/>
    <property type="match status" value="1"/>
</dbReference>
<dbReference type="InterPro" id="IPR008942">
    <property type="entry name" value="ENTH_VHS"/>
</dbReference>
<dbReference type="SUPFAM" id="SSF48464">
    <property type="entry name" value="ENTH/VHS domain"/>
    <property type="match status" value="1"/>
</dbReference>